<sequence>MVTDKPPSGSSPLDAMLTPDDRTAAQADATRWRYGFLVVVAGIAAVLVAFGAAVFATREFAPLFAGVAGVVGTIIGAYFGVQAGQSGKARVEAELARSQELVVRLAAYVGTENAPRVIDEVLGRRRS</sequence>
<evidence type="ECO:0000256" key="1">
    <source>
        <dbReference type="SAM" id="Phobius"/>
    </source>
</evidence>
<name>A0ABP7DLY2_9ACTN</name>
<organism evidence="2 3">
    <name type="scientific">Nonomuraea antimicrobica</name>
    <dbReference type="NCBI Taxonomy" id="561173"/>
    <lineage>
        <taxon>Bacteria</taxon>
        <taxon>Bacillati</taxon>
        <taxon>Actinomycetota</taxon>
        <taxon>Actinomycetes</taxon>
        <taxon>Streptosporangiales</taxon>
        <taxon>Streptosporangiaceae</taxon>
        <taxon>Nonomuraea</taxon>
    </lineage>
</organism>
<keyword evidence="1" id="KW-0472">Membrane</keyword>
<dbReference type="EMBL" id="BAAAZP010000191">
    <property type="protein sequence ID" value="GAA3707423.1"/>
    <property type="molecule type" value="Genomic_DNA"/>
</dbReference>
<keyword evidence="1" id="KW-0812">Transmembrane</keyword>
<comment type="caution">
    <text evidence="2">The sequence shown here is derived from an EMBL/GenBank/DDBJ whole genome shotgun (WGS) entry which is preliminary data.</text>
</comment>
<reference evidence="3" key="1">
    <citation type="journal article" date="2019" name="Int. J. Syst. Evol. Microbiol.">
        <title>The Global Catalogue of Microorganisms (GCM) 10K type strain sequencing project: providing services to taxonomists for standard genome sequencing and annotation.</title>
        <authorList>
            <consortium name="The Broad Institute Genomics Platform"/>
            <consortium name="The Broad Institute Genome Sequencing Center for Infectious Disease"/>
            <person name="Wu L."/>
            <person name="Ma J."/>
        </authorList>
    </citation>
    <scope>NUCLEOTIDE SEQUENCE [LARGE SCALE GENOMIC DNA]</scope>
    <source>
        <strain evidence="3">JCM 16904</strain>
    </source>
</reference>
<dbReference type="RefSeq" id="WP_344892527.1">
    <property type="nucleotide sequence ID" value="NZ_BAAAZP010000191.1"/>
</dbReference>
<evidence type="ECO:0000313" key="2">
    <source>
        <dbReference type="EMBL" id="GAA3707423.1"/>
    </source>
</evidence>
<dbReference type="Proteomes" id="UP001500902">
    <property type="component" value="Unassembled WGS sequence"/>
</dbReference>
<evidence type="ECO:0000313" key="3">
    <source>
        <dbReference type="Proteomes" id="UP001500902"/>
    </source>
</evidence>
<gene>
    <name evidence="2" type="ORF">GCM10022224_086250</name>
</gene>
<accession>A0ABP7DLY2</accession>
<feature type="transmembrane region" description="Helical" evidence="1">
    <location>
        <begin position="61"/>
        <end position="81"/>
    </location>
</feature>
<proteinExistence type="predicted"/>
<keyword evidence="1" id="KW-1133">Transmembrane helix</keyword>
<keyword evidence="3" id="KW-1185">Reference proteome</keyword>
<feature type="transmembrane region" description="Helical" evidence="1">
    <location>
        <begin position="34"/>
        <end position="55"/>
    </location>
</feature>
<evidence type="ECO:0008006" key="4">
    <source>
        <dbReference type="Google" id="ProtNLM"/>
    </source>
</evidence>
<protein>
    <recommendedName>
        <fullName evidence="4">Holin-X, holin superfamily III</fullName>
    </recommendedName>
</protein>